<dbReference type="AlphaFoldDB" id="A0A8H3F386"/>
<dbReference type="Proteomes" id="UP000664534">
    <property type="component" value="Unassembled WGS sequence"/>
</dbReference>
<dbReference type="OrthoDB" id="5418480at2759"/>
<gene>
    <name evidence="1" type="ORF">IMSHALPRED_003517</name>
</gene>
<proteinExistence type="predicted"/>
<evidence type="ECO:0000313" key="1">
    <source>
        <dbReference type="EMBL" id="CAF9917254.1"/>
    </source>
</evidence>
<protein>
    <submittedName>
        <fullName evidence="1">Uncharacterized protein</fullName>
    </submittedName>
</protein>
<dbReference type="EMBL" id="CAJPDT010000018">
    <property type="protein sequence ID" value="CAF9917254.1"/>
    <property type="molecule type" value="Genomic_DNA"/>
</dbReference>
<organism evidence="1 2">
    <name type="scientific">Imshaugia aleurites</name>
    <dbReference type="NCBI Taxonomy" id="172621"/>
    <lineage>
        <taxon>Eukaryota</taxon>
        <taxon>Fungi</taxon>
        <taxon>Dikarya</taxon>
        <taxon>Ascomycota</taxon>
        <taxon>Pezizomycotina</taxon>
        <taxon>Lecanoromycetes</taxon>
        <taxon>OSLEUM clade</taxon>
        <taxon>Lecanoromycetidae</taxon>
        <taxon>Lecanorales</taxon>
        <taxon>Lecanorineae</taxon>
        <taxon>Parmeliaceae</taxon>
        <taxon>Imshaugia</taxon>
    </lineage>
</organism>
<reference evidence="1" key="1">
    <citation type="submission" date="2021-03" db="EMBL/GenBank/DDBJ databases">
        <authorList>
            <person name="Tagirdzhanova G."/>
        </authorList>
    </citation>
    <scope>NUCLEOTIDE SEQUENCE</scope>
</reference>
<evidence type="ECO:0000313" key="2">
    <source>
        <dbReference type="Proteomes" id="UP000664534"/>
    </source>
</evidence>
<sequence>MFDYQIRGTPLVLRITETGHPFFKNAVNRIIDSAIRQVVRKIIAGSGKEPIENGAFTLSLANIDMRIMAPGNEKLTYSYLGDVLAGIWQYMNEEWSSFREMVFDIILFVFVDRWEYIGYGYLLKVRPVPPPEPSSSSLNRNASLALNEIE</sequence>
<name>A0A8H3F386_9LECA</name>
<comment type="caution">
    <text evidence="1">The sequence shown here is derived from an EMBL/GenBank/DDBJ whole genome shotgun (WGS) entry which is preliminary data.</text>
</comment>
<accession>A0A8H3F386</accession>
<keyword evidence="2" id="KW-1185">Reference proteome</keyword>